<name>A0A4Q0T652_9BACT</name>
<proteinExistence type="predicted"/>
<gene>
    <name evidence="2" type="ORF">GRAN_0888</name>
</gene>
<comment type="caution">
    <text evidence="2">The sequence shown here is derived from an EMBL/GenBank/DDBJ whole genome shotgun (WGS) entry which is preliminary data.</text>
</comment>
<dbReference type="Proteomes" id="UP000289437">
    <property type="component" value="Unassembled WGS sequence"/>
</dbReference>
<dbReference type="Pfam" id="PF13302">
    <property type="entry name" value="Acetyltransf_3"/>
    <property type="match status" value="1"/>
</dbReference>
<dbReference type="EMBL" id="RDSM01000001">
    <property type="protein sequence ID" value="RXH57578.1"/>
    <property type="molecule type" value="Genomic_DNA"/>
</dbReference>
<feature type="domain" description="N-acetyltransferase" evidence="1">
    <location>
        <begin position="54"/>
        <end position="157"/>
    </location>
</feature>
<keyword evidence="3" id="KW-1185">Reference proteome</keyword>
<evidence type="ECO:0000313" key="3">
    <source>
        <dbReference type="Proteomes" id="UP000289437"/>
    </source>
</evidence>
<dbReference type="OrthoDB" id="9798081at2"/>
<dbReference type="PANTHER" id="PTHR43792">
    <property type="entry name" value="GNAT FAMILY, PUTATIVE (AFU_ORTHOLOGUE AFUA_3G00765)-RELATED-RELATED"/>
    <property type="match status" value="1"/>
</dbReference>
<dbReference type="Gene3D" id="3.40.630.30">
    <property type="match status" value="1"/>
</dbReference>
<evidence type="ECO:0000313" key="2">
    <source>
        <dbReference type="EMBL" id="RXH57578.1"/>
    </source>
</evidence>
<dbReference type="RefSeq" id="WP_128911734.1">
    <property type="nucleotide sequence ID" value="NZ_RDSM01000001.1"/>
</dbReference>
<evidence type="ECO:0000259" key="1">
    <source>
        <dbReference type="Pfam" id="PF13302"/>
    </source>
</evidence>
<dbReference type="InterPro" id="IPR000182">
    <property type="entry name" value="GNAT_dom"/>
</dbReference>
<dbReference type="InterPro" id="IPR051531">
    <property type="entry name" value="N-acetyltransferase"/>
</dbReference>
<reference evidence="2 3" key="1">
    <citation type="submission" date="2018-11" db="EMBL/GenBank/DDBJ databases">
        <authorList>
            <person name="Mardanov A.V."/>
            <person name="Ravin N.V."/>
            <person name="Dedysh S.N."/>
        </authorList>
    </citation>
    <scope>NUCLEOTIDE SEQUENCE [LARGE SCALE GENOMIC DNA]</scope>
    <source>
        <strain evidence="2 3">AF10</strain>
    </source>
</reference>
<keyword evidence="2" id="KW-0808">Transferase</keyword>
<sequence>MHPADILTRRLHLVAITPAALHSEQSNDDRLGLILQAAIPENWPPADWEPHVFTILLAQYEKHPQQIAWHRYLCLRNPDQTRTLIGAAGAFWRETSPAECEIGYSVLSPWEGKGFATEAAQALIANIRLDPKIENIIAHTFPHLTASIRIMEKCGLTPDGEGEEPGTIRYRLRLNS</sequence>
<organism evidence="2 3">
    <name type="scientific">Granulicella sibirica</name>
    <dbReference type="NCBI Taxonomy" id="2479048"/>
    <lineage>
        <taxon>Bacteria</taxon>
        <taxon>Pseudomonadati</taxon>
        <taxon>Acidobacteriota</taxon>
        <taxon>Terriglobia</taxon>
        <taxon>Terriglobales</taxon>
        <taxon>Acidobacteriaceae</taxon>
        <taxon>Granulicella</taxon>
    </lineage>
</organism>
<dbReference type="AlphaFoldDB" id="A0A4Q0T652"/>
<dbReference type="SUPFAM" id="SSF55729">
    <property type="entry name" value="Acyl-CoA N-acyltransferases (Nat)"/>
    <property type="match status" value="1"/>
</dbReference>
<accession>A0A4Q0T652</accession>
<dbReference type="PANTHER" id="PTHR43792:SF13">
    <property type="entry name" value="ACETYLTRANSFERASE"/>
    <property type="match status" value="1"/>
</dbReference>
<dbReference type="InterPro" id="IPR016181">
    <property type="entry name" value="Acyl_CoA_acyltransferase"/>
</dbReference>
<protein>
    <submittedName>
        <fullName evidence="2">Acetyltransferase, GNAT family</fullName>
    </submittedName>
</protein>
<reference evidence="3" key="2">
    <citation type="submission" date="2019-02" db="EMBL/GenBank/DDBJ databases">
        <title>Granulicella sibirica sp. nov., a psychrotolerant acidobacterium isolated from an organic soil layer in forested tundra, West Siberia.</title>
        <authorList>
            <person name="Oshkin I.Y."/>
            <person name="Kulichevskaya I.S."/>
            <person name="Rijpstra W.I.C."/>
            <person name="Sinninghe Damste J.S."/>
            <person name="Rakitin A.L."/>
            <person name="Ravin N.V."/>
            <person name="Dedysh S.N."/>
        </authorList>
    </citation>
    <scope>NUCLEOTIDE SEQUENCE [LARGE SCALE GENOMIC DNA]</scope>
    <source>
        <strain evidence="3">AF10</strain>
    </source>
</reference>
<dbReference type="GO" id="GO:0016747">
    <property type="term" value="F:acyltransferase activity, transferring groups other than amino-acyl groups"/>
    <property type="evidence" value="ECO:0007669"/>
    <property type="project" value="InterPro"/>
</dbReference>